<dbReference type="AlphaFoldDB" id="X1QPZ8"/>
<proteinExistence type="predicted"/>
<gene>
    <name evidence="1" type="ORF">S06H3_62989</name>
</gene>
<name>X1QPZ8_9ZZZZ</name>
<comment type="caution">
    <text evidence="1">The sequence shown here is derived from an EMBL/GenBank/DDBJ whole genome shotgun (WGS) entry which is preliminary data.</text>
</comment>
<evidence type="ECO:0000313" key="1">
    <source>
        <dbReference type="EMBL" id="GAI53015.1"/>
    </source>
</evidence>
<feature type="non-terminal residue" evidence="1">
    <location>
        <position position="1"/>
    </location>
</feature>
<accession>X1QPZ8</accession>
<dbReference type="EMBL" id="BARV01041681">
    <property type="protein sequence ID" value="GAI53015.1"/>
    <property type="molecule type" value="Genomic_DNA"/>
</dbReference>
<reference evidence="1" key="1">
    <citation type="journal article" date="2014" name="Front. Microbiol.">
        <title>High frequency of phylogenetically diverse reductive dehalogenase-homologous genes in deep subseafloor sedimentary metagenomes.</title>
        <authorList>
            <person name="Kawai M."/>
            <person name="Futagami T."/>
            <person name="Toyoda A."/>
            <person name="Takaki Y."/>
            <person name="Nishi S."/>
            <person name="Hori S."/>
            <person name="Arai W."/>
            <person name="Tsubouchi T."/>
            <person name="Morono Y."/>
            <person name="Uchiyama I."/>
            <person name="Ito T."/>
            <person name="Fujiyama A."/>
            <person name="Inagaki F."/>
            <person name="Takami H."/>
        </authorList>
    </citation>
    <scope>NUCLEOTIDE SEQUENCE</scope>
    <source>
        <strain evidence="1">Expedition CK06-06</strain>
    </source>
</reference>
<sequence length="36" mass="4457">QLVEREYTYEPTVKKWREAFELWNCQQIAPTKEDAR</sequence>
<organism evidence="1">
    <name type="scientific">marine sediment metagenome</name>
    <dbReference type="NCBI Taxonomy" id="412755"/>
    <lineage>
        <taxon>unclassified sequences</taxon>
        <taxon>metagenomes</taxon>
        <taxon>ecological metagenomes</taxon>
    </lineage>
</organism>
<protein>
    <submittedName>
        <fullName evidence="1">Uncharacterized protein</fullName>
    </submittedName>
</protein>